<sequence length="39" mass="4579">MRLLLEKWTDAQAIRNIKNMADSSVRWRTFVGDFLILGI</sequence>
<accession>A0A8J2LFG8</accession>
<dbReference type="AlphaFoldDB" id="A0A8J2LFG8"/>
<dbReference type="EMBL" id="CAJVCH010570504">
    <property type="protein sequence ID" value="CAG7835067.1"/>
    <property type="molecule type" value="Genomic_DNA"/>
</dbReference>
<organism evidence="1 2">
    <name type="scientific">Allacma fusca</name>
    <dbReference type="NCBI Taxonomy" id="39272"/>
    <lineage>
        <taxon>Eukaryota</taxon>
        <taxon>Metazoa</taxon>
        <taxon>Ecdysozoa</taxon>
        <taxon>Arthropoda</taxon>
        <taxon>Hexapoda</taxon>
        <taxon>Collembola</taxon>
        <taxon>Symphypleona</taxon>
        <taxon>Sminthuridae</taxon>
        <taxon>Allacma</taxon>
    </lineage>
</organism>
<gene>
    <name evidence="1" type="ORF">AFUS01_LOCUS44491</name>
</gene>
<protein>
    <submittedName>
        <fullName evidence="1">Uncharacterized protein</fullName>
    </submittedName>
</protein>
<proteinExistence type="predicted"/>
<reference evidence="1" key="1">
    <citation type="submission" date="2021-06" db="EMBL/GenBank/DDBJ databases">
        <authorList>
            <person name="Hodson N. C."/>
            <person name="Mongue J. A."/>
            <person name="Jaron S. K."/>
        </authorList>
    </citation>
    <scope>NUCLEOTIDE SEQUENCE</scope>
</reference>
<comment type="caution">
    <text evidence="1">The sequence shown here is derived from an EMBL/GenBank/DDBJ whole genome shotgun (WGS) entry which is preliminary data.</text>
</comment>
<evidence type="ECO:0000313" key="1">
    <source>
        <dbReference type="EMBL" id="CAG7835067.1"/>
    </source>
</evidence>
<name>A0A8J2LFG8_9HEXA</name>
<feature type="non-terminal residue" evidence="1">
    <location>
        <position position="1"/>
    </location>
</feature>
<dbReference type="Proteomes" id="UP000708208">
    <property type="component" value="Unassembled WGS sequence"/>
</dbReference>
<evidence type="ECO:0000313" key="2">
    <source>
        <dbReference type="Proteomes" id="UP000708208"/>
    </source>
</evidence>
<keyword evidence="2" id="KW-1185">Reference proteome</keyword>